<dbReference type="Proteomes" id="UP001200537">
    <property type="component" value="Unassembled WGS sequence"/>
</dbReference>
<dbReference type="Gene3D" id="3.30.300.20">
    <property type="match status" value="1"/>
</dbReference>
<reference evidence="2" key="1">
    <citation type="submission" date="2022-01" db="EMBL/GenBank/DDBJ databases">
        <title>Collection of gut derived symbiotic bacterial strains cultured from healthy donors.</title>
        <authorList>
            <person name="Lin H."/>
            <person name="Kohout C."/>
            <person name="Waligurski E."/>
            <person name="Pamer E.G."/>
        </authorList>
    </citation>
    <scope>NUCLEOTIDE SEQUENCE</scope>
    <source>
        <strain evidence="2">DFI.7.46</strain>
    </source>
</reference>
<dbReference type="EMBL" id="JAKNHJ010000001">
    <property type="protein sequence ID" value="MCG4617022.1"/>
    <property type="molecule type" value="Genomic_DNA"/>
</dbReference>
<evidence type="ECO:0000256" key="1">
    <source>
        <dbReference type="SAM" id="Coils"/>
    </source>
</evidence>
<comment type="caution">
    <text evidence="2">The sequence shown here is derived from an EMBL/GenBank/DDBJ whole genome shotgun (WGS) entry which is preliminary data.</text>
</comment>
<dbReference type="RefSeq" id="WP_024058609.1">
    <property type="nucleotide sequence ID" value="NZ_JAGZVZ010000003.1"/>
</dbReference>
<organism evidence="2 3">
    <name type="scientific">Varibaculum cambriense</name>
    <dbReference type="NCBI Taxonomy" id="184870"/>
    <lineage>
        <taxon>Bacteria</taxon>
        <taxon>Bacillati</taxon>
        <taxon>Actinomycetota</taxon>
        <taxon>Actinomycetes</taxon>
        <taxon>Actinomycetales</taxon>
        <taxon>Actinomycetaceae</taxon>
        <taxon>Varibaculum</taxon>
    </lineage>
</organism>
<dbReference type="InterPro" id="IPR003718">
    <property type="entry name" value="OsmC/Ohr_fam"/>
</dbReference>
<protein>
    <submittedName>
        <fullName evidence="2">OsmC family protein</fullName>
    </submittedName>
</protein>
<dbReference type="InterPro" id="IPR036102">
    <property type="entry name" value="OsmC/Ohrsf"/>
</dbReference>
<dbReference type="InterPro" id="IPR015946">
    <property type="entry name" value="KH_dom-like_a/b"/>
</dbReference>
<accession>A0AAJ1B9W0</accession>
<feature type="coiled-coil region" evidence="1">
    <location>
        <begin position="86"/>
        <end position="113"/>
    </location>
</feature>
<dbReference type="AlphaFoldDB" id="A0AAJ1B9W0"/>
<name>A0AAJ1B9W0_9ACTO</name>
<proteinExistence type="predicted"/>
<dbReference type="Pfam" id="PF02566">
    <property type="entry name" value="OsmC"/>
    <property type="match status" value="1"/>
</dbReference>
<gene>
    <name evidence="2" type="ORF">L0M99_00730</name>
</gene>
<keyword evidence="1" id="KW-0175">Coiled coil</keyword>
<evidence type="ECO:0000313" key="3">
    <source>
        <dbReference type="Proteomes" id="UP001200537"/>
    </source>
</evidence>
<sequence length="134" mass="14645">MSNILWAYRQGKKSYVGQNERGAKVEIGMGENQFTPGELLQLALATCHTFSADHVLSAALGKDFAASVGVAAQKDERRDSYSHLTVEMVTDLAELSEEQVAQLRQKSQAAIDKYCTVGHTLDDGASYDFDLVSE</sequence>
<dbReference type="SUPFAM" id="SSF82784">
    <property type="entry name" value="OsmC-like"/>
    <property type="match status" value="1"/>
</dbReference>
<evidence type="ECO:0000313" key="2">
    <source>
        <dbReference type="EMBL" id="MCG4617022.1"/>
    </source>
</evidence>